<feature type="region of interest" description="Disordered" evidence="1">
    <location>
        <begin position="1"/>
        <end position="47"/>
    </location>
</feature>
<dbReference type="Pfam" id="PF17667">
    <property type="entry name" value="Pkinase_fungal"/>
    <property type="match status" value="2"/>
</dbReference>
<dbReference type="AlphaFoldDB" id="A0A6A4H475"/>
<dbReference type="Proteomes" id="UP000799118">
    <property type="component" value="Unassembled WGS sequence"/>
</dbReference>
<name>A0A6A4H475_9AGAR</name>
<feature type="region of interest" description="Disordered" evidence="1">
    <location>
        <begin position="213"/>
        <end position="276"/>
    </location>
</feature>
<dbReference type="InterPro" id="IPR040976">
    <property type="entry name" value="Pkinase_fungal"/>
</dbReference>
<evidence type="ECO:0000259" key="2">
    <source>
        <dbReference type="PROSITE" id="PS50011"/>
    </source>
</evidence>
<dbReference type="GO" id="GO:0005524">
    <property type="term" value="F:ATP binding"/>
    <property type="evidence" value="ECO:0007669"/>
    <property type="project" value="InterPro"/>
</dbReference>
<feature type="domain" description="Protein kinase" evidence="2">
    <location>
        <begin position="442"/>
        <end position="792"/>
    </location>
</feature>
<dbReference type="SUPFAM" id="SSF56112">
    <property type="entry name" value="Protein kinase-like (PK-like)"/>
    <property type="match status" value="1"/>
</dbReference>
<feature type="compositionally biased region" description="Low complexity" evidence="1">
    <location>
        <begin position="247"/>
        <end position="257"/>
    </location>
</feature>
<feature type="compositionally biased region" description="Low complexity" evidence="1">
    <location>
        <begin position="219"/>
        <end position="229"/>
    </location>
</feature>
<gene>
    <name evidence="3" type="ORF">BT96DRAFT_979529</name>
</gene>
<evidence type="ECO:0000256" key="1">
    <source>
        <dbReference type="SAM" id="MobiDB-lite"/>
    </source>
</evidence>
<dbReference type="GO" id="GO:0004672">
    <property type="term" value="F:protein kinase activity"/>
    <property type="evidence" value="ECO:0007669"/>
    <property type="project" value="InterPro"/>
</dbReference>
<evidence type="ECO:0000313" key="4">
    <source>
        <dbReference type="Proteomes" id="UP000799118"/>
    </source>
</evidence>
<dbReference type="InterPro" id="IPR011009">
    <property type="entry name" value="Kinase-like_dom_sf"/>
</dbReference>
<feature type="compositionally biased region" description="Polar residues" evidence="1">
    <location>
        <begin position="265"/>
        <end position="276"/>
    </location>
</feature>
<reference evidence="3" key="1">
    <citation type="journal article" date="2019" name="Environ. Microbiol.">
        <title>Fungal ecological strategies reflected in gene transcription - a case study of two litter decomposers.</title>
        <authorList>
            <person name="Barbi F."/>
            <person name="Kohler A."/>
            <person name="Barry K."/>
            <person name="Baskaran P."/>
            <person name="Daum C."/>
            <person name="Fauchery L."/>
            <person name="Ihrmark K."/>
            <person name="Kuo A."/>
            <person name="LaButti K."/>
            <person name="Lipzen A."/>
            <person name="Morin E."/>
            <person name="Grigoriev I.V."/>
            <person name="Henrissat B."/>
            <person name="Lindahl B."/>
            <person name="Martin F."/>
        </authorList>
    </citation>
    <scope>NUCLEOTIDE SEQUENCE</scope>
    <source>
        <strain evidence="3">JB14</strain>
    </source>
</reference>
<dbReference type="PANTHER" id="PTHR38248">
    <property type="entry name" value="FUNK1 6"/>
    <property type="match status" value="1"/>
</dbReference>
<dbReference type="PROSITE" id="PS50011">
    <property type="entry name" value="PROTEIN_KINASE_DOM"/>
    <property type="match status" value="1"/>
</dbReference>
<proteinExistence type="predicted"/>
<evidence type="ECO:0000313" key="3">
    <source>
        <dbReference type="EMBL" id="KAE9392174.1"/>
    </source>
</evidence>
<dbReference type="EMBL" id="ML769602">
    <property type="protein sequence ID" value="KAE9392174.1"/>
    <property type="molecule type" value="Genomic_DNA"/>
</dbReference>
<sequence length="792" mass="89530">MDRDEPTASASSALGHHSQNRKTTTTPPRRSTEPQSTPNSHHAGSYASALAAKEQRLVDEENHYLLADLGQMKTVDPERFASVILGLSVPNATPSDKKDYWNKLESALGDYLKATTLNPGVEATIYPSAVELFNAASAASGSEENKKLFFKQDTTPVRGAWVMEKPDIGVVFQRVGMKLAERTKENKDEIGSVFWGLLLYAVELKHQKGKMLEAPYEDSTSSQSQQSKTNQKRAREDETPTMKQPTASKKVAGSSSRASKKKSPETASSSVSEPNSSTLYKMMQDRKLMEYDRKTPEGLKRQAAGYARDMLSNGILRSHVIVILIDDAMCRFVYYDHSAIVQSEAGLFGLCVFDLREKRTLFLKMLEQLHAFDAQQLGIIPGLDAKLLKDPNSLKKGAKMGWSQLDLGEGPPAKLALKGSFYTFPVTSDGRKRTVELGEILSSAYGIRGRGTTVVRVKCAHKHGCRSGGQCDWEGLKLVIKISFPSEGRTSETEIVERCTKMARDRREEWVLKHLPRLFCSFTIPFDRNSVQGRLMAEFPGAYEARIIRGSIQEELKPLMKLEASRQFAQVIYDVFQCHEWVYTYPKVLHRDISQLNIMVREENGKFYGVLNDFDLATVFETISGHRPTSEHRTGTRPYMAHEQHTISWQGPPRYRHDLESLFYVMLIMVCHYTKPGVKAEELPYLEWFTEGDNSLFNSKRTLLTEATWEIPPISDFFAGYKVWLSRIQGSLWDGMFGYGQYLRKLRAGTSINNEQKHDTFCGHFSYDTMRVILNTFENEALLTRDPKRSSN</sequence>
<protein>
    <recommendedName>
        <fullName evidence="2">Protein kinase domain-containing protein</fullName>
    </recommendedName>
</protein>
<dbReference type="PANTHER" id="PTHR38248:SF2">
    <property type="entry name" value="FUNK1 11"/>
    <property type="match status" value="1"/>
</dbReference>
<keyword evidence="4" id="KW-1185">Reference proteome</keyword>
<dbReference type="Gene3D" id="1.10.510.10">
    <property type="entry name" value="Transferase(Phosphotransferase) domain 1"/>
    <property type="match status" value="1"/>
</dbReference>
<accession>A0A6A4H475</accession>
<organism evidence="3 4">
    <name type="scientific">Gymnopus androsaceus JB14</name>
    <dbReference type="NCBI Taxonomy" id="1447944"/>
    <lineage>
        <taxon>Eukaryota</taxon>
        <taxon>Fungi</taxon>
        <taxon>Dikarya</taxon>
        <taxon>Basidiomycota</taxon>
        <taxon>Agaricomycotina</taxon>
        <taxon>Agaricomycetes</taxon>
        <taxon>Agaricomycetidae</taxon>
        <taxon>Agaricales</taxon>
        <taxon>Marasmiineae</taxon>
        <taxon>Omphalotaceae</taxon>
        <taxon>Gymnopus</taxon>
    </lineage>
</organism>
<dbReference type="OrthoDB" id="5569250at2759"/>
<dbReference type="InterPro" id="IPR000719">
    <property type="entry name" value="Prot_kinase_dom"/>
</dbReference>
<feature type="compositionally biased region" description="Low complexity" evidence="1">
    <location>
        <begin position="23"/>
        <end position="38"/>
    </location>
</feature>